<dbReference type="PROSITE" id="PS51273">
    <property type="entry name" value="GATASE_TYPE_1"/>
    <property type="match status" value="1"/>
</dbReference>
<dbReference type="RefSeq" id="WP_229974880.1">
    <property type="nucleotide sequence ID" value="NZ_CP087133.1"/>
</dbReference>
<dbReference type="AlphaFoldDB" id="A0AAJ2SC46"/>
<evidence type="ECO:0000313" key="4">
    <source>
        <dbReference type="Proteomes" id="UP001270053"/>
    </source>
</evidence>
<dbReference type="InterPro" id="IPR017926">
    <property type="entry name" value="GATASE"/>
</dbReference>
<keyword evidence="5" id="KW-1185">Reference proteome</keyword>
<dbReference type="Proteomes" id="UP001278738">
    <property type="component" value="Unassembled WGS sequence"/>
</dbReference>
<dbReference type="FunFam" id="3.40.50.880:FF:000033">
    <property type="entry name" value="Glutamine amidotransferase class-I"/>
    <property type="match status" value="1"/>
</dbReference>
<keyword evidence="3" id="KW-0315">Glutamine amidotransferase</keyword>
<dbReference type="SUPFAM" id="SSF52317">
    <property type="entry name" value="Class I glutamine amidotransferase-like"/>
    <property type="match status" value="1"/>
</dbReference>
<dbReference type="PANTHER" id="PTHR42695">
    <property type="entry name" value="GLUTAMINE AMIDOTRANSFERASE YLR126C-RELATED"/>
    <property type="match status" value="1"/>
</dbReference>
<gene>
    <name evidence="2" type="ORF">SGQ18_09710</name>
    <name evidence="3" type="ORF">SGQ44_07780</name>
</gene>
<evidence type="ECO:0000313" key="2">
    <source>
        <dbReference type="EMBL" id="MDX6182436.1"/>
    </source>
</evidence>
<organism evidence="3 4">
    <name type="scientific">Flavobacterium flavipigmentatum</name>
    <dbReference type="NCBI Taxonomy" id="2893884"/>
    <lineage>
        <taxon>Bacteria</taxon>
        <taxon>Pseudomonadati</taxon>
        <taxon>Bacteroidota</taxon>
        <taxon>Flavobacteriia</taxon>
        <taxon>Flavobacteriales</taxon>
        <taxon>Flavobacteriaceae</taxon>
        <taxon>Flavobacterium</taxon>
    </lineage>
</organism>
<reference evidence="3 5" key="1">
    <citation type="submission" date="2023-11" db="EMBL/GenBank/DDBJ databases">
        <title>Unpublished Manusciprt.</title>
        <authorList>
            <person name="Saticioglu I.B."/>
            <person name="Ay H."/>
            <person name="Ajmi N."/>
            <person name="Altun S."/>
            <person name="Duman M."/>
        </authorList>
    </citation>
    <scope>NUCLEOTIDE SEQUENCE</scope>
    <source>
        <strain evidence="2 5">Fl-33</strain>
        <strain evidence="3">Fl-77</strain>
    </source>
</reference>
<dbReference type="PANTHER" id="PTHR42695:SF5">
    <property type="entry name" value="GLUTAMINE AMIDOTRANSFERASE YLR126C-RELATED"/>
    <property type="match status" value="1"/>
</dbReference>
<dbReference type="EMBL" id="JAWXVG010000003">
    <property type="protein sequence ID" value="MDX6182436.1"/>
    <property type="molecule type" value="Genomic_DNA"/>
</dbReference>
<accession>A0AAJ2SC46</accession>
<dbReference type="Proteomes" id="UP001270053">
    <property type="component" value="Unassembled WGS sequence"/>
</dbReference>
<sequence length="230" mass="26749">MRIHYLQHVPFEDLGFIENWILENNHTVTHTKFFESQFLPNQESFDWLIILGGSMNIYDEYKFNWLENEKKFIKKTIQNSKIVLGICLGAQLIANCLGAKIIPNKEKEIGWFSIKQINNQSPVFNLIPNNHITFHWHGDTFDLPNESIHLLSSDGCRNQAFLHNTNVLGLQFHLEVSKKSITSMVENCRRDITTGKYVQSINDILANDNLIENNKNILFKVLDFLENTNK</sequence>
<dbReference type="Gene3D" id="3.40.50.880">
    <property type="match status" value="1"/>
</dbReference>
<evidence type="ECO:0000313" key="3">
    <source>
        <dbReference type="EMBL" id="MDX6185651.1"/>
    </source>
</evidence>
<evidence type="ECO:0000259" key="1">
    <source>
        <dbReference type="Pfam" id="PF00117"/>
    </source>
</evidence>
<comment type="caution">
    <text evidence="3">The sequence shown here is derived from an EMBL/GenBank/DDBJ whole genome shotgun (WGS) entry which is preliminary data.</text>
</comment>
<name>A0AAJ2SC46_9FLAO</name>
<dbReference type="InterPro" id="IPR029062">
    <property type="entry name" value="Class_I_gatase-like"/>
</dbReference>
<dbReference type="Pfam" id="PF00117">
    <property type="entry name" value="GATase"/>
    <property type="match status" value="1"/>
</dbReference>
<protein>
    <submittedName>
        <fullName evidence="3">Type 1 glutamine amidotransferase</fullName>
    </submittedName>
</protein>
<dbReference type="InterPro" id="IPR044992">
    <property type="entry name" value="ChyE-like"/>
</dbReference>
<feature type="domain" description="Glutamine amidotransferase" evidence="1">
    <location>
        <begin position="41"/>
        <end position="187"/>
    </location>
</feature>
<dbReference type="GO" id="GO:0005829">
    <property type="term" value="C:cytosol"/>
    <property type="evidence" value="ECO:0007669"/>
    <property type="project" value="TreeGrafter"/>
</dbReference>
<evidence type="ECO:0000313" key="5">
    <source>
        <dbReference type="Proteomes" id="UP001278738"/>
    </source>
</evidence>
<dbReference type="CDD" id="cd01741">
    <property type="entry name" value="GATase1_1"/>
    <property type="match status" value="1"/>
</dbReference>
<dbReference type="EMBL" id="JAWXVH010000003">
    <property type="protein sequence ID" value="MDX6185651.1"/>
    <property type="molecule type" value="Genomic_DNA"/>
</dbReference>
<proteinExistence type="predicted"/>